<dbReference type="Proteomes" id="UP000095287">
    <property type="component" value="Unplaced"/>
</dbReference>
<evidence type="ECO:0000256" key="1">
    <source>
        <dbReference type="SAM" id="MobiDB-lite"/>
    </source>
</evidence>
<feature type="compositionally biased region" description="Basic and acidic residues" evidence="1">
    <location>
        <begin position="61"/>
        <end position="71"/>
    </location>
</feature>
<reference evidence="3" key="1">
    <citation type="submission" date="2016-11" db="UniProtKB">
        <authorList>
            <consortium name="WormBaseParasite"/>
        </authorList>
    </citation>
    <scope>IDENTIFICATION</scope>
</reference>
<dbReference type="AlphaFoldDB" id="A0A1I7ZJF5"/>
<organism evidence="2 3">
    <name type="scientific">Steinernema glaseri</name>
    <dbReference type="NCBI Taxonomy" id="37863"/>
    <lineage>
        <taxon>Eukaryota</taxon>
        <taxon>Metazoa</taxon>
        <taxon>Ecdysozoa</taxon>
        <taxon>Nematoda</taxon>
        <taxon>Chromadorea</taxon>
        <taxon>Rhabditida</taxon>
        <taxon>Tylenchina</taxon>
        <taxon>Panagrolaimomorpha</taxon>
        <taxon>Strongyloidoidea</taxon>
        <taxon>Steinernematidae</taxon>
        <taxon>Steinernema</taxon>
    </lineage>
</organism>
<evidence type="ECO:0000313" key="3">
    <source>
        <dbReference type="WBParaSite" id="L893_g27023.t1"/>
    </source>
</evidence>
<proteinExistence type="predicted"/>
<evidence type="ECO:0000313" key="2">
    <source>
        <dbReference type="Proteomes" id="UP000095287"/>
    </source>
</evidence>
<feature type="region of interest" description="Disordered" evidence="1">
    <location>
        <begin position="22"/>
        <end position="82"/>
    </location>
</feature>
<feature type="compositionally biased region" description="Polar residues" evidence="1">
    <location>
        <begin position="72"/>
        <end position="82"/>
    </location>
</feature>
<protein>
    <submittedName>
        <fullName evidence="3">Uncharacterized protein</fullName>
    </submittedName>
</protein>
<feature type="compositionally biased region" description="Basic and acidic residues" evidence="1">
    <location>
        <begin position="38"/>
        <end position="47"/>
    </location>
</feature>
<keyword evidence="2" id="KW-1185">Reference proteome</keyword>
<accession>A0A1I7ZJF5</accession>
<sequence>MGWAQRCSPEPLELKPEDLVVTLQKGDRGGDNSTQRLRRPEGEEHQELNLLPGRNLFGQHHIGDEPRRGRPTDSSSIMGTQR</sequence>
<dbReference type="WBParaSite" id="L893_g27023.t1">
    <property type="protein sequence ID" value="L893_g27023.t1"/>
    <property type="gene ID" value="L893_g27023"/>
</dbReference>
<name>A0A1I7ZJF5_9BILA</name>